<evidence type="ECO:0000313" key="1">
    <source>
        <dbReference type="EMBL" id="CAG2062406.1"/>
    </source>
</evidence>
<dbReference type="InterPro" id="IPR032675">
    <property type="entry name" value="LRR_dom_sf"/>
</dbReference>
<feature type="non-terminal residue" evidence="1">
    <location>
        <position position="162"/>
    </location>
</feature>
<accession>A0ABN7P7T7</accession>
<keyword evidence="2" id="KW-1185">Reference proteome</keyword>
<dbReference type="SUPFAM" id="SSF52047">
    <property type="entry name" value="RNI-like"/>
    <property type="match status" value="1"/>
</dbReference>
<gene>
    <name evidence="1" type="ORF">TPAB3V08_LOCUS9357</name>
</gene>
<sequence length="162" mass="17859">MCNDITWPGIKQLADVGEQLSLESLRVNGNKFGPQGSTADTGSPVPKFPAAFEHVATLGRRSPDELEEPSNRCLFPIYWLPNPDTAGKYLALLLACNSNLRHLDVAETDQTISSLVYFTAVLRHDQGTNETLQILDLSRPLGPHMHSFDSAHFAESLGQMLR</sequence>
<dbReference type="Proteomes" id="UP001153148">
    <property type="component" value="Unassembled WGS sequence"/>
</dbReference>
<evidence type="ECO:0000313" key="2">
    <source>
        <dbReference type="Proteomes" id="UP001153148"/>
    </source>
</evidence>
<dbReference type="EMBL" id="CAJPIN010020142">
    <property type="protein sequence ID" value="CAG2062406.1"/>
    <property type="molecule type" value="Genomic_DNA"/>
</dbReference>
<protein>
    <submittedName>
        <fullName evidence="1">Uncharacterized protein</fullName>
    </submittedName>
</protein>
<reference evidence="1" key="1">
    <citation type="submission" date="2021-03" db="EMBL/GenBank/DDBJ databases">
        <authorList>
            <person name="Tran Van P."/>
        </authorList>
    </citation>
    <scope>NUCLEOTIDE SEQUENCE</scope>
</reference>
<proteinExistence type="predicted"/>
<comment type="caution">
    <text evidence="1">The sequence shown here is derived from an EMBL/GenBank/DDBJ whole genome shotgun (WGS) entry which is preliminary data.</text>
</comment>
<dbReference type="Gene3D" id="3.80.10.10">
    <property type="entry name" value="Ribonuclease Inhibitor"/>
    <property type="match status" value="1"/>
</dbReference>
<name>A0ABN7P7T7_TIMPD</name>
<organism evidence="1 2">
    <name type="scientific">Timema podura</name>
    <name type="common">Walking stick</name>
    <dbReference type="NCBI Taxonomy" id="61482"/>
    <lineage>
        <taxon>Eukaryota</taxon>
        <taxon>Metazoa</taxon>
        <taxon>Ecdysozoa</taxon>
        <taxon>Arthropoda</taxon>
        <taxon>Hexapoda</taxon>
        <taxon>Insecta</taxon>
        <taxon>Pterygota</taxon>
        <taxon>Neoptera</taxon>
        <taxon>Polyneoptera</taxon>
        <taxon>Phasmatodea</taxon>
        <taxon>Timematodea</taxon>
        <taxon>Timematoidea</taxon>
        <taxon>Timematidae</taxon>
        <taxon>Timema</taxon>
    </lineage>
</organism>